<dbReference type="InterPro" id="IPR018841">
    <property type="entry name" value="DUF2442"/>
</dbReference>
<dbReference type="Gene3D" id="3.30.2020.10">
    <property type="entry name" value="NE0471-like N-terminal domain"/>
    <property type="match status" value="1"/>
</dbReference>
<dbReference type="SUPFAM" id="SSF143880">
    <property type="entry name" value="NE0471 N-terminal domain-like"/>
    <property type="match status" value="1"/>
</dbReference>
<sequence>MIKLIAIEPKAGTQLLLRFSDGAWGVYDFAPFILAKTEMTTPLGDPAFFARFFIEAGALAWPNGFDLSAGSLHQRLQDAGGLHRNAAAA</sequence>
<dbReference type="EMBL" id="CP035704">
    <property type="protein sequence ID" value="QBB70876.1"/>
    <property type="molecule type" value="Genomic_DNA"/>
</dbReference>
<dbReference type="InterPro" id="IPR036782">
    <property type="entry name" value="NE0471-like_N"/>
</dbReference>
<dbReference type="RefSeq" id="WP_129833332.1">
    <property type="nucleotide sequence ID" value="NZ_CP035704.1"/>
</dbReference>
<dbReference type="Pfam" id="PF10387">
    <property type="entry name" value="DUF2442"/>
    <property type="match status" value="1"/>
</dbReference>
<reference evidence="1 2" key="1">
    <citation type="submission" date="2019-01" db="EMBL/GenBank/DDBJ databases">
        <title>Pseudolysobacter antarctica gen. nov., sp. nov., isolated from Fildes Peninsula, Antarctica.</title>
        <authorList>
            <person name="Wei Z."/>
            <person name="Peng F."/>
        </authorList>
    </citation>
    <scope>NUCLEOTIDE SEQUENCE [LARGE SCALE GENOMIC DNA]</scope>
    <source>
        <strain evidence="1 2">AQ6-296</strain>
    </source>
</reference>
<organism evidence="1 2">
    <name type="scientific">Pseudolysobacter antarcticus</name>
    <dbReference type="NCBI Taxonomy" id="2511995"/>
    <lineage>
        <taxon>Bacteria</taxon>
        <taxon>Pseudomonadati</taxon>
        <taxon>Pseudomonadota</taxon>
        <taxon>Gammaproteobacteria</taxon>
        <taxon>Lysobacterales</taxon>
        <taxon>Rhodanobacteraceae</taxon>
        <taxon>Pseudolysobacter</taxon>
    </lineage>
</organism>
<proteinExistence type="predicted"/>
<evidence type="ECO:0000313" key="1">
    <source>
        <dbReference type="EMBL" id="QBB70876.1"/>
    </source>
</evidence>
<dbReference type="KEGG" id="xbc:ELE36_11215"/>
<accession>A0A411HK09</accession>
<dbReference type="OrthoDB" id="3233810at2"/>
<dbReference type="AlphaFoldDB" id="A0A411HK09"/>
<gene>
    <name evidence="1" type="ORF">ELE36_11215</name>
</gene>
<dbReference type="Proteomes" id="UP000291562">
    <property type="component" value="Chromosome"/>
</dbReference>
<name>A0A411HK09_9GAMM</name>
<evidence type="ECO:0000313" key="2">
    <source>
        <dbReference type="Proteomes" id="UP000291562"/>
    </source>
</evidence>
<keyword evidence="2" id="KW-1185">Reference proteome</keyword>
<protein>
    <submittedName>
        <fullName evidence="1">DUF2442 domain-containing protein</fullName>
    </submittedName>
</protein>